<proteinExistence type="predicted"/>
<dbReference type="RefSeq" id="WP_191300193.1">
    <property type="nucleotide sequence ID" value="NZ_BNAR01000006.1"/>
</dbReference>
<dbReference type="Gene3D" id="2.160.20.80">
    <property type="entry name" value="E3 ubiquitin-protein ligase SopA"/>
    <property type="match status" value="1"/>
</dbReference>
<dbReference type="EMBL" id="BNAR01000006">
    <property type="protein sequence ID" value="GHH44044.1"/>
    <property type="molecule type" value="Genomic_DNA"/>
</dbReference>
<dbReference type="Proteomes" id="UP000605568">
    <property type="component" value="Unassembled WGS sequence"/>
</dbReference>
<accession>A0ABQ3MFK6</accession>
<comment type="caution">
    <text evidence="3">The sequence shown here is derived from an EMBL/GenBank/DDBJ whole genome shotgun (WGS) entry which is preliminary data.</text>
</comment>
<name>A0ABQ3MFK6_9PSEU</name>
<evidence type="ECO:0000256" key="2">
    <source>
        <dbReference type="SAM" id="Phobius"/>
    </source>
</evidence>
<keyword evidence="2" id="KW-1133">Transmembrane helix</keyword>
<evidence type="ECO:0008006" key="5">
    <source>
        <dbReference type="Google" id="ProtNLM"/>
    </source>
</evidence>
<keyword evidence="2" id="KW-0472">Membrane</keyword>
<keyword evidence="4" id="KW-1185">Reference proteome</keyword>
<feature type="transmembrane region" description="Helical" evidence="2">
    <location>
        <begin position="18"/>
        <end position="41"/>
    </location>
</feature>
<gene>
    <name evidence="3" type="ORF">GCM10017774_42860</name>
</gene>
<feature type="region of interest" description="Disordered" evidence="1">
    <location>
        <begin position="187"/>
        <end position="224"/>
    </location>
</feature>
<sequence length="415" mass="45606">MSDKQNFPAYRVLSTRTIVWAAVGLMVVGVGLAAWLLLAYGGGTDADKARLEAIKTAGTIVVGTGGAAALWLAARRQQTSEIALRQKDKDQAHQERVAAHTEAVAAATQAHQERVALQSEHDAAERRVTELYTRAVEQLGSEKAPIRLGGMYALERLAQNVPGQRQTIVNVLCAYLRMPYLPPALRSSTGKDAAVPAPPPSASRNVETEPSGKTNQAEDERCHQERQVRLTAQRILSDHLRPVGEDGFPNENFWSNIDLELIGATLLDFDLTRCRIGIGRFHGAWFSGYAGFKDARFDGHAGFGSVRFSREAEFSRTSFERYAMFGDAEFDGPTRFSGAHFSLGCAFSGGQFASEVTFSDCRIAGEAKFREARARVDLDTQREWPTGYIELESPDARDSGTEGRWAYVIRQASEE</sequence>
<protein>
    <recommendedName>
        <fullName evidence="5">Pentapeptide repeat-containing protein</fullName>
    </recommendedName>
</protein>
<organism evidence="3 4">
    <name type="scientific">Lentzea cavernae</name>
    <dbReference type="NCBI Taxonomy" id="2020703"/>
    <lineage>
        <taxon>Bacteria</taxon>
        <taxon>Bacillati</taxon>
        <taxon>Actinomycetota</taxon>
        <taxon>Actinomycetes</taxon>
        <taxon>Pseudonocardiales</taxon>
        <taxon>Pseudonocardiaceae</taxon>
        <taxon>Lentzea</taxon>
    </lineage>
</organism>
<dbReference type="Pfam" id="PF13576">
    <property type="entry name" value="Pentapeptide_3"/>
    <property type="match status" value="1"/>
</dbReference>
<reference evidence="4" key="1">
    <citation type="journal article" date="2019" name="Int. J. Syst. Evol. Microbiol.">
        <title>The Global Catalogue of Microorganisms (GCM) 10K type strain sequencing project: providing services to taxonomists for standard genome sequencing and annotation.</title>
        <authorList>
            <consortium name="The Broad Institute Genomics Platform"/>
            <consortium name="The Broad Institute Genome Sequencing Center for Infectious Disease"/>
            <person name="Wu L."/>
            <person name="Ma J."/>
        </authorList>
    </citation>
    <scope>NUCLEOTIDE SEQUENCE [LARGE SCALE GENOMIC DNA]</scope>
    <source>
        <strain evidence="4">CGMCC 4.7367</strain>
    </source>
</reference>
<dbReference type="InterPro" id="IPR001646">
    <property type="entry name" value="5peptide_repeat"/>
</dbReference>
<evidence type="ECO:0000313" key="3">
    <source>
        <dbReference type="EMBL" id="GHH44044.1"/>
    </source>
</evidence>
<evidence type="ECO:0000313" key="4">
    <source>
        <dbReference type="Proteomes" id="UP000605568"/>
    </source>
</evidence>
<evidence type="ECO:0000256" key="1">
    <source>
        <dbReference type="SAM" id="MobiDB-lite"/>
    </source>
</evidence>
<keyword evidence="2" id="KW-0812">Transmembrane</keyword>
<feature type="transmembrane region" description="Helical" evidence="2">
    <location>
        <begin position="53"/>
        <end position="74"/>
    </location>
</feature>